<dbReference type="InterPro" id="IPR036259">
    <property type="entry name" value="MFS_trans_sf"/>
</dbReference>
<dbReference type="SUPFAM" id="SSF103473">
    <property type="entry name" value="MFS general substrate transporter"/>
    <property type="match status" value="1"/>
</dbReference>
<dbReference type="PANTHER" id="PTHR23500:SF567">
    <property type="entry name" value="SUGAR TRANSPORT PROTEIN 12-LIKE"/>
    <property type="match status" value="1"/>
</dbReference>
<comment type="caution">
    <text evidence="13">The sequence shown here is derived from an EMBL/GenBank/DDBJ whole genome shotgun (WGS) entry which is preliminary data.</text>
</comment>
<dbReference type="PANTHER" id="PTHR23500">
    <property type="entry name" value="SOLUTE CARRIER FAMILY 2, FACILITATED GLUCOSE TRANSPORTER"/>
    <property type="match status" value="1"/>
</dbReference>
<evidence type="ECO:0000256" key="11">
    <source>
        <dbReference type="SAM" id="Phobius"/>
    </source>
</evidence>
<keyword evidence="14" id="KW-1185">Reference proteome</keyword>
<dbReference type="InterPro" id="IPR044778">
    <property type="entry name" value="MFS_STP/MST-like_plant"/>
</dbReference>
<gene>
    <name evidence="13" type="ORF">Acr_03g0015820</name>
</gene>
<organism evidence="13 14">
    <name type="scientific">Actinidia rufa</name>
    <dbReference type="NCBI Taxonomy" id="165716"/>
    <lineage>
        <taxon>Eukaryota</taxon>
        <taxon>Viridiplantae</taxon>
        <taxon>Streptophyta</taxon>
        <taxon>Embryophyta</taxon>
        <taxon>Tracheophyta</taxon>
        <taxon>Spermatophyta</taxon>
        <taxon>Magnoliopsida</taxon>
        <taxon>eudicotyledons</taxon>
        <taxon>Gunneridae</taxon>
        <taxon>Pentapetalae</taxon>
        <taxon>asterids</taxon>
        <taxon>Ericales</taxon>
        <taxon>Actinidiaceae</taxon>
        <taxon>Actinidia</taxon>
    </lineage>
</organism>
<dbReference type="InterPro" id="IPR005829">
    <property type="entry name" value="Sugar_transporter_CS"/>
</dbReference>
<evidence type="ECO:0000256" key="1">
    <source>
        <dbReference type="ARBA" id="ARBA00004141"/>
    </source>
</evidence>
<feature type="transmembrane region" description="Helical" evidence="11">
    <location>
        <begin position="20"/>
        <end position="40"/>
    </location>
</feature>
<comment type="similarity">
    <text evidence="2 10">Belongs to the major facilitator superfamily. Sugar transporter (TC 2.A.1.1) family.</text>
</comment>
<feature type="transmembrane region" description="Helical" evidence="11">
    <location>
        <begin position="455"/>
        <end position="476"/>
    </location>
</feature>
<evidence type="ECO:0000256" key="2">
    <source>
        <dbReference type="ARBA" id="ARBA00010992"/>
    </source>
</evidence>
<evidence type="ECO:0000313" key="14">
    <source>
        <dbReference type="Proteomes" id="UP000585474"/>
    </source>
</evidence>
<feature type="transmembrane region" description="Helical" evidence="11">
    <location>
        <begin position="286"/>
        <end position="308"/>
    </location>
</feature>
<evidence type="ECO:0000259" key="12">
    <source>
        <dbReference type="PROSITE" id="PS50850"/>
    </source>
</evidence>
<keyword evidence="7 11" id="KW-1133">Transmembrane helix</keyword>
<dbReference type="InterPro" id="IPR005828">
    <property type="entry name" value="MFS_sugar_transport-like"/>
</dbReference>
<feature type="transmembrane region" description="Helical" evidence="11">
    <location>
        <begin position="137"/>
        <end position="158"/>
    </location>
</feature>
<evidence type="ECO:0000313" key="13">
    <source>
        <dbReference type="EMBL" id="GFY84808.1"/>
    </source>
</evidence>
<feature type="transmembrane region" description="Helical" evidence="11">
    <location>
        <begin position="320"/>
        <end position="340"/>
    </location>
</feature>
<feature type="transmembrane region" description="Helical" evidence="11">
    <location>
        <begin position="426"/>
        <end position="449"/>
    </location>
</feature>
<dbReference type="FunFam" id="1.20.1250.20:FF:000002">
    <property type="entry name" value="Sugar transport protein 13"/>
    <property type="match status" value="1"/>
</dbReference>
<feature type="transmembrane region" description="Helical" evidence="11">
    <location>
        <begin position="82"/>
        <end position="100"/>
    </location>
</feature>
<keyword evidence="8 11" id="KW-0472">Membrane</keyword>
<proteinExistence type="inferred from homology"/>
<keyword evidence="4 13" id="KW-0762">Sugar transport</keyword>
<evidence type="ECO:0000256" key="9">
    <source>
        <dbReference type="ARBA" id="ARBA00044504"/>
    </source>
</evidence>
<dbReference type="Gene3D" id="1.20.1250.20">
    <property type="entry name" value="MFS general substrate transporter like domains"/>
    <property type="match status" value="1"/>
</dbReference>
<dbReference type="InterPro" id="IPR045262">
    <property type="entry name" value="STP/PLT_plant"/>
</dbReference>
<keyword evidence="6" id="KW-0769">Symport</keyword>
<accession>A0A7J0EE89</accession>
<evidence type="ECO:0000256" key="7">
    <source>
        <dbReference type="ARBA" id="ARBA00022989"/>
    </source>
</evidence>
<keyword evidence="3 10" id="KW-0813">Transport</keyword>
<dbReference type="PROSITE" id="PS00217">
    <property type="entry name" value="SUGAR_TRANSPORT_2"/>
    <property type="match status" value="1"/>
</dbReference>
<evidence type="ECO:0000256" key="6">
    <source>
        <dbReference type="ARBA" id="ARBA00022847"/>
    </source>
</evidence>
<keyword evidence="5 11" id="KW-0812">Transmembrane</keyword>
<dbReference type="AlphaFoldDB" id="A0A7J0EE89"/>
<name>A0A7J0EE89_9ERIC</name>
<comment type="subcellular location">
    <subcellularLocation>
        <location evidence="1">Membrane</location>
        <topology evidence="1">Multi-pass membrane protein</topology>
    </subcellularLocation>
</comment>
<evidence type="ECO:0000256" key="10">
    <source>
        <dbReference type="RuleBase" id="RU003346"/>
    </source>
</evidence>
<evidence type="ECO:0000256" key="4">
    <source>
        <dbReference type="ARBA" id="ARBA00022597"/>
    </source>
</evidence>
<sequence length="516" mass="56329">MASGRILTHGDAGKDYPGNLTWDVLITCVVAAMVGLIFGYDLGISGEVTSMAPFLREFFPSVYRKEAVDPSTNQYCKFNSQILTLFTSSLYLATLVASIFSSILTQNLGRKISMFLGGLIFLCGTLLNALAQNISMLIIGRILLGIGVGFPTQSVPLFISEMAPHKFRGALNVCFRMCITVGILVANVVNYGTNMIKGNWGWRLSLGGAAVPAVLAVLSSLWVSETPNFLIGRGDYSKAKRKLQRIRGADVDIQAEFDDMVAASEALKQVKHPWSNLKMRKHRPQLVLAILIPFFQQLTGINAVMFYAPELFKTIGFGSNASLGSSAITGGVNVAATFLSIYGTDRWGRKKLFIGGGIVMLVFQSAVAALIGTKFGFSGAATDLEKSYSGVVVSCICLFVAAFACSWGPLGWLVPSEIFPLEIRSAGQSIVVAVNMLSTFVIAQGFLVALCFAKYLLFVAFAVCVLVMTLFVIFFVPETMNIPIEEMSRVWRTHWYWKRYVDEDDNGARISPIEMI</sequence>
<dbReference type="InterPro" id="IPR003663">
    <property type="entry name" value="Sugar/inositol_transpt"/>
</dbReference>
<evidence type="ECO:0000256" key="3">
    <source>
        <dbReference type="ARBA" id="ARBA00022448"/>
    </source>
</evidence>
<evidence type="ECO:0000256" key="5">
    <source>
        <dbReference type="ARBA" id="ARBA00022692"/>
    </source>
</evidence>
<dbReference type="EMBL" id="BJWL01000003">
    <property type="protein sequence ID" value="GFY84808.1"/>
    <property type="molecule type" value="Genomic_DNA"/>
</dbReference>
<dbReference type="Pfam" id="PF00083">
    <property type="entry name" value="Sugar_tr"/>
    <property type="match status" value="1"/>
</dbReference>
<feature type="transmembrane region" description="Helical" evidence="11">
    <location>
        <begin position="201"/>
        <end position="223"/>
    </location>
</feature>
<protein>
    <submittedName>
        <fullName evidence="13">Sugar transporter 1</fullName>
    </submittedName>
</protein>
<dbReference type="PRINTS" id="PR00171">
    <property type="entry name" value="SUGRTRNSPORT"/>
</dbReference>
<dbReference type="GO" id="GO:0015145">
    <property type="term" value="F:monosaccharide transmembrane transporter activity"/>
    <property type="evidence" value="ECO:0007669"/>
    <property type="project" value="InterPro"/>
</dbReference>
<dbReference type="NCBIfam" id="TIGR00879">
    <property type="entry name" value="SP"/>
    <property type="match status" value="1"/>
</dbReference>
<reference evidence="13 14" key="1">
    <citation type="submission" date="2019-07" db="EMBL/GenBank/DDBJ databases">
        <title>De Novo Assembly of kiwifruit Actinidia rufa.</title>
        <authorList>
            <person name="Sugita-Konishi S."/>
            <person name="Sato K."/>
            <person name="Mori E."/>
            <person name="Abe Y."/>
            <person name="Kisaki G."/>
            <person name="Hamano K."/>
            <person name="Suezawa K."/>
            <person name="Otani M."/>
            <person name="Fukuda T."/>
            <person name="Manabe T."/>
            <person name="Gomi K."/>
            <person name="Tabuchi M."/>
            <person name="Akimitsu K."/>
            <person name="Kataoka I."/>
        </authorList>
    </citation>
    <scope>NUCLEOTIDE SEQUENCE [LARGE SCALE GENOMIC DNA]</scope>
    <source>
        <strain evidence="14">cv. Fuchu</strain>
    </source>
</reference>
<feature type="transmembrane region" description="Helical" evidence="11">
    <location>
        <begin position="352"/>
        <end position="371"/>
    </location>
</feature>
<feature type="transmembrane region" description="Helical" evidence="11">
    <location>
        <begin position="170"/>
        <end position="189"/>
    </location>
</feature>
<dbReference type="GO" id="GO:0016020">
    <property type="term" value="C:membrane"/>
    <property type="evidence" value="ECO:0007669"/>
    <property type="project" value="UniProtKB-SubCell"/>
</dbReference>
<dbReference type="OrthoDB" id="5296287at2759"/>
<dbReference type="InterPro" id="IPR020846">
    <property type="entry name" value="MFS_dom"/>
</dbReference>
<evidence type="ECO:0000256" key="8">
    <source>
        <dbReference type="ARBA" id="ARBA00023136"/>
    </source>
</evidence>
<dbReference type="Proteomes" id="UP000585474">
    <property type="component" value="Unassembled WGS sequence"/>
</dbReference>
<comment type="similarity">
    <text evidence="9">Belongs to the major facilitator superfamily. Phosphate:H(+) symporter (TC 2.A.1.9) family.</text>
</comment>
<dbReference type="GO" id="GO:0015293">
    <property type="term" value="F:symporter activity"/>
    <property type="evidence" value="ECO:0007669"/>
    <property type="project" value="UniProtKB-KW"/>
</dbReference>
<feature type="transmembrane region" description="Helical" evidence="11">
    <location>
        <begin position="391"/>
        <end position="414"/>
    </location>
</feature>
<feature type="transmembrane region" description="Helical" evidence="11">
    <location>
        <begin position="112"/>
        <end position="131"/>
    </location>
</feature>
<dbReference type="CDD" id="cd17361">
    <property type="entry name" value="MFS_STP"/>
    <property type="match status" value="1"/>
</dbReference>
<dbReference type="PROSITE" id="PS50850">
    <property type="entry name" value="MFS"/>
    <property type="match status" value="1"/>
</dbReference>
<feature type="domain" description="Major facilitator superfamily (MFS) profile" evidence="12">
    <location>
        <begin position="27"/>
        <end position="480"/>
    </location>
</feature>